<feature type="domain" description="RanBP2-type" evidence="7">
    <location>
        <begin position="689"/>
        <end position="718"/>
    </location>
</feature>
<feature type="domain" description="RanBD1" evidence="6">
    <location>
        <begin position="492"/>
        <end position="628"/>
    </location>
</feature>
<feature type="domain" description="RanBP2-type" evidence="7">
    <location>
        <begin position="849"/>
        <end position="878"/>
    </location>
</feature>
<feature type="domain" description="RanBD1" evidence="6">
    <location>
        <begin position="116"/>
        <end position="246"/>
    </location>
</feature>
<feature type="domain" description="RanBP2-type" evidence="7">
    <location>
        <begin position="737"/>
        <end position="766"/>
    </location>
</feature>
<dbReference type="CDD" id="cd13179">
    <property type="entry name" value="RanBD_RanBP1"/>
    <property type="match status" value="1"/>
</dbReference>
<dbReference type="GO" id="GO:0005096">
    <property type="term" value="F:GTPase activator activity"/>
    <property type="evidence" value="ECO:0007669"/>
    <property type="project" value="TreeGrafter"/>
</dbReference>
<dbReference type="PROSITE" id="PS50199">
    <property type="entry name" value="ZF_RANBP2_2"/>
    <property type="match status" value="4"/>
</dbReference>
<reference evidence="8" key="1">
    <citation type="submission" date="2015-12" db="EMBL/GenBank/DDBJ databases">
        <title>De novo transcriptome assembly of four potential Pierce s Disease insect vectors from Arizona vineyards.</title>
        <authorList>
            <person name="Tassone E.E."/>
        </authorList>
    </citation>
    <scope>NUCLEOTIDE SEQUENCE</scope>
</reference>
<feature type="compositionally biased region" description="Polar residues" evidence="5">
    <location>
        <begin position="288"/>
        <end position="298"/>
    </location>
</feature>
<evidence type="ECO:0000256" key="2">
    <source>
        <dbReference type="ARBA" id="ARBA00022771"/>
    </source>
</evidence>
<evidence type="ECO:0000256" key="3">
    <source>
        <dbReference type="ARBA" id="ARBA00022833"/>
    </source>
</evidence>
<evidence type="ECO:0008006" key="9">
    <source>
        <dbReference type="Google" id="ProtNLM"/>
    </source>
</evidence>
<dbReference type="InterPro" id="IPR045256">
    <property type="entry name" value="RanBP1_RanBD"/>
</dbReference>
<keyword evidence="2 4" id="KW-0863">Zinc-finger</keyword>
<dbReference type="InterPro" id="IPR045255">
    <property type="entry name" value="RanBP1-like"/>
</dbReference>
<dbReference type="PROSITE" id="PS50196">
    <property type="entry name" value="RANBD1"/>
    <property type="match status" value="3"/>
</dbReference>
<dbReference type="Gene3D" id="2.30.29.30">
    <property type="entry name" value="Pleckstrin-homology domain (PH domain)/Phosphotyrosine-binding domain (PTB)"/>
    <property type="match status" value="3"/>
</dbReference>
<dbReference type="EMBL" id="GEDC01003520">
    <property type="protein sequence ID" value="JAS33778.1"/>
    <property type="molecule type" value="Transcribed_RNA"/>
</dbReference>
<dbReference type="Pfam" id="PF00641">
    <property type="entry name" value="Zn_ribbon_RanBP"/>
    <property type="match status" value="2"/>
</dbReference>
<organism evidence="8">
    <name type="scientific">Clastoptera arizonana</name>
    <name type="common">Arizona spittle bug</name>
    <dbReference type="NCBI Taxonomy" id="38151"/>
    <lineage>
        <taxon>Eukaryota</taxon>
        <taxon>Metazoa</taxon>
        <taxon>Ecdysozoa</taxon>
        <taxon>Arthropoda</taxon>
        <taxon>Hexapoda</taxon>
        <taxon>Insecta</taxon>
        <taxon>Pterygota</taxon>
        <taxon>Neoptera</taxon>
        <taxon>Paraneoptera</taxon>
        <taxon>Hemiptera</taxon>
        <taxon>Auchenorrhyncha</taxon>
        <taxon>Cercopoidea</taxon>
        <taxon>Clastopteridae</taxon>
        <taxon>Clastoptera</taxon>
    </lineage>
</organism>
<dbReference type="InterPro" id="IPR036443">
    <property type="entry name" value="Znf_RanBP2_sf"/>
</dbReference>
<keyword evidence="1" id="KW-0479">Metal-binding</keyword>
<feature type="region of interest" description="Disordered" evidence="5">
    <location>
        <begin position="1544"/>
        <end position="1576"/>
    </location>
</feature>
<feature type="region of interest" description="Disordered" evidence="5">
    <location>
        <begin position="1386"/>
        <end position="1459"/>
    </location>
</feature>
<dbReference type="PANTHER" id="PTHR23138">
    <property type="entry name" value="RAN BINDING PROTEIN"/>
    <property type="match status" value="1"/>
</dbReference>
<feature type="compositionally biased region" description="Basic and acidic residues" evidence="5">
    <location>
        <begin position="1268"/>
        <end position="1281"/>
    </location>
</feature>
<feature type="compositionally biased region" description="Basic and acidic residues" evidence="5">
    <location>
        <begin position="257"/>
        <end position="273"/>
    </location>
</feature>
<dbReference type="SMART" id="SM00547">
    <property type="entry name" value="ZnF_RBZ"/>
    <property type="match status" value="5"/>
</dbReference>
<dbReference type="GO" id="GO:0005643">
    <property type="term" value="C:nuclear pore"/>
    <property type="evidence" value="ECO:0007669"/>
    <property type="project" value="TreeGrafter"/>
</dbReference>
<evidence type="ECO:0000256" key="5">
    <source>
        <dbReference type="SAM" id="MobiDB-lite"/>
    </source>
</evidence>
<feature type="compositionally biased region" description="Acidic residues" evidence="5">
    <location>
        <begin position="1021"/>
        <end position="1030"/>
    </location>
</feature>
<dbReference type="PROSITE" id="PS01358">
    <property type="entry name" value="ZF_RANBP2_1"/>
    <property type="match status" value="4"/>
</dbReference>
<sequence>MRTSNIPKQPIPPVNVVITTSDTLPTGPPPVQPPMSVTIPLQHRLGTIPTHVSTSVSVPSSSSQTAPSTPPVHNFQIKMPDSANIPSLEKSPSLMPDQFESDDESSPVVERDPYPDFKPIIPLPDEIVVKTGEEGETVLFENRAKLYRYVDQEWKERGVGILKILKNQADGKIRLLMRREQIFKICANHLLKSDMELTPLSNSKNAYIWVANDFADETVQLEKLCAKFKTPVEAERFRDAFNEAKKTCGISPTKSKHQSDVKGEKNEKKTTKDTEKVSFGGFTFTSTPAVKTPPNISNKVEEKKKETQPTPFADFSFTPRKSSETPAVALNTTKEMPKFSGILKQPLLSTPETLQPKTLFKDPLLTTPTPQSKSISPESQPKSILKNSVQSMNMTESQSLPFTLANKNVLFEDEKYKSNKSESPSLKELLSGSSSAPIIDFADLSKMNDSTSGFKINTDGKTQFEGAGSKVFGRQKNNSESEIADDFIPTAEFKPVVPLPDLVDVKTGEEGQIILFEERAKLYRYDSNTKEWKERGVGNMKILKDPTTGAVRFLMRREQVLKLCCNHRITNNLEIKSHLGSDRAWTWHAQDYAEGEMKAELFVLRFKNSVQAQLFKQVVDQVLGDLNKEPTQPLQPSQMTVSSPIPSNVWKCQCLFPNSNDSSVCRACKKPKPRNDAISPKLSEWSRPKQMNWECSNCYSINESIESECTDCGSEKSVTRSSPRNIPLSEISSLKSEPGSWECKECYCKNKSGTNICEVCQSNKPAQTGTQKPISELFKPKPGSWSCSVCYLSNDETTNVCPACQTPKLADKTSENVKREISETSLKSDTTNLNKPDIQLSLSEMFKPKEGSWECSGCLVRNESGKLICPACNTPKPGHQPNTENKGLSFGFSSNAFTFGIPTNETSKSGFNFQKSLGTMSFGTESSSNRNEKTGFNFGIPDSNSTTNLKEESTNKTPFAFGGQDKSSKNSTTFQFATTEDENKKETENQFSFGTSNNFEFNFGGIRGPNAQKSPVKNDSESENEEVEEDDGDHIYFQPVIPLPDKVEVKTGEEEEEVMYTHRAKLYRYTAGEWKERGLGDIKILKNLNTKKIRLLMRREPIMKLCLNHFLTQEITFTPKDDRAWLWTAIDYSEEQLKPEQFCLRFKTPEIAQEFIESIRSAQKEIPAQLTEVTTEIEVSSTSNTETVSLANKITESPEMKSFSFTLPSSTTNSPTSVESPAMKSFSFTLPGSATGSPFSLASQFGKSPAGPGFKSMFGGSSQNQSPEIDKKGTPEIKTLYDSKSSSGENDVEVIYENEVTPEELEDALKLNLPPKFYAYRRAPPCPGCIGCEPDDDDDEETNGNVSTNKSMKSSEIMFDVCPASSNLFFDPVVIVTEPITETETVKSSPLFVSPLSPNATSKSTQNSETTTATSTPGPNKSFFGDNVSFNKEDKGKESTTSIFGGTSKSILESTPLSNESQKTESKFVFNLTPTTVESRNKPIFGQPFTFGDQGGSIFGGSSLTKSDKPSDNVKLVFGGTPSNSNSTDKLSKTPFSFGDASTGIGPFSINTPSNDVTKSQQPIGAEKKTGTQSNLNETLKNSNIFGGSTSFSFTGSGPSLFNPDSSPGA</sequence>
<feature type="region of interest" description="Disordered" evidence="5">
    <location>
        <begin position="1255"/>
        <end position="1286"/>
    </location>
</feature>
<evidence type="ECO:0000259" key="7">
    <source>
        <dbReference type="PROSITE" id="PS50199"/>
    </source>
</evidence>
<dbReference type="FunFam" id="4.10.1060.10:FF:000003">
    <property type="entry name" value="E3 SUMO-protein ligase RanBP2"/>
    <property type="match status" value="1"/>
</dbReference>
<accession>A0A1B6E765</accession>
<dbReference type="GO" id="GO:0008270">
    <property type="term" value="F:zinc ion binding"/>
    <property type="evidence" value="ECO:0007669"/>
    <property type="project" value="UniProtKB-KW"/>
</dbReference>
<feature type="compositionally biased region" description="Polar residues" evidence="5">
    <location>
        <begin position="366"/>
        <end position="384"/>
    </location>
</feature>
<feature type="domain" description="RanBD1" evidence="6">
    <location>
        <begin position="1036"/>
        <end position="1168"/>
    </location>
</feature>
<feature type="region of interest" description="Disordered" evidence="5">
    <location>
        <begin position="1004"/>
        <end position="1030"/>
    </location>
</feature>
<feature type="compositionally biased region" description="Polar residues" evidence="5">
    <location>
        <begin position="1439"/>
        <end position="1459"/>
    </location>
</feature>
<evidence type="ECO:0000256" key="1">
    <source>
        <dbReference type="ARBA" id="ARBA00022723"/>
    </source>
</evidence>
<feature type="region of interest" description="Disordered" evidence="5">
    <location>
        <begin position="248"/>
        <end position="273"/>
    </location>
</feature>
<evidence type="ECO:0000313" key="8">
    <source>
        <dbReference type="EMBL" id="JAS33778.1"/>
    </source>
</evidence>
<name>A0A1B6E765_9HEMI</name>
<feature type="region of interest" description="Disordered" evidence="5">
    <location>
        <begin position="52"/>
        <end position="115"/>
    </location>
</feature>
<dbReference type="GO" id="GO:0006913">
    <property type="term" value="P:nucleocytoplasmic transport"/>
    <property type="evidence" value="ECO:0007669"/>
    <property type="project" value="InterPro"/>
</dbReference>
<dbReference type="InterPro" id="IPR001876">
    <property type="entry name" value="Znf_RanBP2"/>
</dbReference>
<dbReference type="InterPro" id="IPR000156">
    <property type="entry name" value="Ran_bind_dom"/>
</dbReference>
<feature type="compositionally biased region" description="Polar residues" evidence="5">
    <location>
        <begin position="1549"/>
        <end position="1563"/>
    </location>
</feature>
<proteinExistence type="predicted"/>
<feature type="non-terminal residue" evidence="8">
    <location>
        <position position="1610"/>
    </location>
</feature>
<dbReference type="GO" id="GO:0005737">
    <property type="term" value="C:cytoplasm"/>
    <property type="evidence" value="ECO:0007669"/>
    <property type="project" value="TreeGrafter"/>
</dbReference>
<feature type="compositionally biased region" description="Low complexity" evidence="5">
    <location>
        <begin position="1404"/>
        <end position="1416"/>
    </location>
</feature>
<dbReference type="SMART" id="SM00160">
    <property type="entry name" value="RanBD"/>
    <property type="match status" value="3"/>
</dbReference>
<dbReference type="InterPro" id="IPR011993">
    <property type="entry name" value="PH-like_dom_sf"/>
</dbReference>
<keyword evidence="3" id="KW-0862">Zinc</keyword>
<gene>
    <name evidence="8" type="ORF">g.40913</name>
</gene>
<dbReference type="FunFam" id="2.30.29.30:FF:000018">
    <property type="entry name" value="E3 SUMO-protein ligase RanBP2"/>
    <property type="match status" value="3"/>
</dbReference>
<dbReference type="SUPFAM" id="SSF90209">
    <property type="entry name" value="Ran binding protein zinc finger-like"/>
    <property type="match status" value="2"/>
</dbReference>
<dbReference type="Pfam" id="PF00638">
    <property type="entry name" value="Ran_BP1"/>
    <property type="match status" value="3"/>
</dbReference>
<dbReference type="SUPFAM" id="SSF50729">
    <property type="entry name" value="PH domain-like"/>
    <property type="match status" value="3"/>
</dbReference>
<evidence type="ECO:0000259" key="6">
    <source>
        <dbReference type="PROSITE" id="PS50196"/>
    </source>
</evidence>
<feature type="region of interest" description="Disordered" evidence="5">
    <location>
        <begin position="922"/>
        <end position="988"/>
    </location>
</feature>
<evidence type="ECO:0000256" key="4">
    <source>
        <dbReference type="PROSITE-ProRule" id="PRU00322"/>
    </source>
</evidence>
<feature type="region of interest" description="Disordered" evidence="5">
    <location>
        <begin position="288"/>
        <end position="325"/>
    </location>
</feature>
<feature type="region of interest" description="Disordered" evidence="5">
    <location>
        <begin position="354"/>
        <end position="384"/>
    </location>
</feature>
<dbReference type="Gene3D" id="4.10.1060.10">
    <property type="entry name" value="Zinc finger, RanBP2-type"/>
    <property type="match status" value="2"/>
</dbReference>
<dbReference type="PANTHER" id="PTHR23138:SF87">
    <property type="entry name" value="E3 SUMO-PROTEIN LIGASE RANBP2"/>
    <property type="match status" value="1"/>
</dbReference>
<feature type="domain" description="RanBP2-type" evidence="7">
    <location>
        <begin position="781"/>
        <end position="810"/>
    </location>
</feature>
<protein>
    <recommendedName>
        <fullName evidence="9">E3 SUMO-protein ligase RanBP2</fullName>
    </recommendedName>
</protein>
<feature type="compositionally biased region" description="Low complexity" evidence="5">
    <location>
        <begin position="52"/>
        <end position="67"/>
    </location>
</feature>